<sequence>MWQDNGGVCVLTQGVWGGWTVPLRPGMDPITWAPPSEKTLPKHKELVGKVKSKGVMCPSCCFQLVPRLLFLNLDLD</sequence>
<gene>
    <name evidence="1" type="ORF">KC01_LOCUS3299</name>
</gene>
<keyword evidence="2" id="KW-1185">Reference proteome</keyword>
<proteinExistence type="predicted"/>
<evidence type="ECO:0000313" key="1">
    <source>
        <dbReference type="EMBL" id="CAL1571145.1"/>
    </source>
</evidence>
<dbReference type="Proteomes" id="UP001497482">
    <property type="component" value="Chromosome 10"/>
</dbReference>
<dbReference type="EMBL" id="OZ035832">
    <property type="protein sequence ID" value="CAL1571145.1"/>
    <property type="molecule type" value="Genomic_DNA"/>
</dbReference>
<protein>
    <submittedName>
        <fullName evidence="1">Uncharacterized protein</fullName>
    </submittedName>
</protein>
<reference evidence="1 2" key="1">
    <citation type="submission" date="2024-04" db="EMBL/GenBank/DDBJ databases">
        <authorList>
            <person name="Waldvogel A.-M."/>
            <person name="Schoenle A."/>
        </authorList>
    </citation>
    <scope>NUCLEOTIDE SEQUENCE [LARGE SCALE GENOMIC DNA]</scope>
</reference>
<organism evidence="1 2">
    <name type="scientific">Knipowitschia caucasica</name>
    <name type="common">Caucasian dwarf goby</name>
    <name type="synonym">Pomatoschistus caucasicus</name>
    <dbReference type="NCBI Taxonomy" id="637954"/>
    <lineage>
        <taxon>Eukaryota</taxon>
        <taxon>Metazoa</taxon>
        <taxon>Chordata</taxon>
        <taxon>Craniata</taxon>
        <taxon>Vertebrata</taxon>
        <taxon>Euteleostomi</taxon>
        <taxon>Actinopterygii</taxon>
        <taxon>Neopterygii</taxon>
        <taxon>Teleostei</taxon>
        <taxon>Neoteleostei</taxon>
        <taxon>Acanthomorphata</taxon>
        <taxon>Gobiaria</taxon>
        <taxon>Gobiiformes</taxon>
        <taxon>Gobioidei</taxon>
        <taxon>Gobiidae</taxon>
        <taxon>Gobiinae</taxon>
        <taxon>Knipowitschia</taxon>
    </lineage>
</organism>
<evidence type="ECO:0000313" key="2">
    <source>
        <dbReference type="Proteomes" id="UP001497482"/>
    </source>
</evidence>
<dbReference type="AlphaFoldDB" id="A0AAV2J1I1"/>
<accession>A0AAV2J1I1</accession>
<name>A0AAV2J1I1_KNICA</name>